<protein>
    <submittedName>
        <fullName evidence="3">YceI family protein</fullName>
    </submittedName>
</protein>
<dbReference type="PANTHER" id="PTHR34406:SF1">
    <property type="entry name" value="PROTEIN YCEI"/>
    <property type="match status" value="1"/>
</dbReference>
<feature type="signal peptide" evidence="1">
    <location>
        <begin position="1"/>
        <end position="20"/>
    </location>
</feature>
<evidence type="ECO:0000256" key="1">
    <source>
        <dbReference type="SAM" id="SignalP"/>
    </source>
</evidence>
<proteinExistence type="predicted"/>
<dbReference type="AlphaFoldDB" id="A0A9X2RI20"/>
<organism evidence="3 4">
    <name type="scientific">Parvularcula maris</name>
    <dbReference type="NCBI Taxonomy" id="2965077"/>
    <lineage>
        <taxon>Bacteria</taxon>
        <taxon>Pseudomonadati</taxon>
        <taxon>Pseudomonadota</taxon>
        <taxon>Alphaproteobacteria</taxon>
        <taxon>Parvularculales</taxon>
        <taxon>Parvularculaceae</taxon>
        <taxon>Parvularcula</taxon>
    </lineage>
</organism>
<evidence type="ECO:0000259" key="2">
    <source>
        <dbReference type="SMART" id="SM00867"/>
    </source>
</evidence>
<dbReference type="SMART" id="SM00867">
    <property type="entry name" value="YceI"/>
    <property type="match status" value="1"/>
</dbReference>
<comment type="caution">
    <text evidence="3">The sequence shown here is derived from an EMBL/GenBank/DDBJ whole genome shotgun (WGS) entry which is preliminary data.</text>
</comment>
<keyword evidence="4" id="KW-1185">Reference proteome</keyword>
<dbReference type="PANTHER" id="PTHR34406">
    <property type="entry name" value="PROTEIN YCEI"/>
    <property type="match status" value="1"/>
</dbReference>
<keyword evidence="1" id="KW-0732">Signal</keyword>
<reference evidence="3" key="1">
    <citation type="submission" date="2022-07" db="EMBL/GenBank/DDBJ databases">
        <title>Parvularcula maris sp. nov., an algicidal bacterium isolated from seawater.</title>
        <authorList>
            <person name="Li F."/>
        </authorList>
    </citation>
    <scope>NUCLEOTIDE SEQUENCE</scope>
    <source>
        <strain evidence="3">BGMRC 0090</strain>
    </source>
</reference>
<dbReference type="EMBL" id="JANIBC010000006">
    <property type="protein sequence ID" value="MCQ8185580.1"/>
    <property type="molecule type" value="Genomic_DNA"/>
</dbReference>
<dbReference type="RefSeq" id="WP_256619470.1">
    <property type="nucleotide sequence ID" value="NZ_JANIBC010000006.1"/>
</dbReference>
<dbReference type="InterPro" id="IPR036761">
    <property type="entry name" value="TTHA0802/YceI-like_sf"/>
</dbReference>
<evidence type="ECO:0000313" key="3">
    <source>
        <dbReference type="EMBL" id="MCQ8185580.1"/>
    </source>
</evidence>
<feature type="domain" description="Lipid/polyisoprenoid-binding YceI-like" evidence="2">
    <location>
        <begin position="27"/>
        <end position="196"/>
    </location>
</feature>
<evidence type="ECO:0000313" key="4">
    <source>
        <dbReference type="Proteomes" id="UP001142610"/>
    </source>
</evidence>
<dbReference type="Gene3D" id="2.40.128.110">
    <property type="entry name" value="Lipid/polyisoprenoid-binding, YceI-like"/>
    <property type="match status" value="1"/>
</dbReference>
<sequence>MTKFLAAAVSTIALSSAAFAQDVPSGEYKLDPTHTTVVWSVAHGPFSMYRGSFETIEGTLTYNSRRPARSELTVSIDANSVDSPEAVSHAGNANFQEDIAKNALGADANPQITFTTTSLKKTGEGEGTVTGDLTLNGVTKPVTMEVQLRGAGDFMGSPRIGFTGETTIDRTEFGSDAWTQFGVGKDVTITVEAEFAQAQ</sequence>
<feature type="chain" id="PRO_5040913644" evidence="1">
    <location>
        <begin position="21"/>
        <end position="199"/>
    </location>
</feature>
<name>A0A9X2RI20_9PROT</name>
<dbReference type="Proteomes" id="UP001142610">
    <property type="component" value="Unassembled WGS sequence"/>
</dbReference>
<dbReference type="InterPro" id="IPR007372">
    <property type="entry name" value="Lipid/polyisoprenoid-bd_YceI"/>
</dbReference>
<gene>
    <name evidence="3" type="ORF">NOG11_09235</name>
</gene>
<dbReference type="SUPFAM" id="SSF101874">
    <property type="entry name" value="YceI-like"/>
    <property type="match status" value="1"/>
</dbReference>
<dbReference type="Pfam" id="PF04264">
    <property type="entry name" value="YceI"/>
    <property type="match status" value="1"/>
</dbReference>
<accession>A0A9X2RI20</accession>